<feature type="transmembrane region" description="Helical" evidence="1">
    <location>
        <begin position="96"/>
        <end position="119"/>
    </location>
</feature>
<keyword evidence="3" id="KW-1185">Reference proteome</keyword>
<evidence type="ECO:0000256" key="1">
    <source>
        <dbReference type="SAM" id="Phobius"/>
    </source>
</evidence>
<comment type="caution">
    <text evidence="2">The sequence shown here is derived from an EMBL/GenBank/DDBJ whole genome shotgun (WGS) entry which is preliminary data.</text>
</comment>
<accession>A0A6P2BVI0</accession>
<proteinExistence type="predicted"/>
<evidence type="ECO:0000313" key="3">
    <source>
        <dbReference type="Proteomes" id="UP000460272"/>
    </source>
</evidence>
<dbReference type="EMBL" id="RPFW01000004">
    <property type="protein sequence ID" value="TVZ02928.1"/>
    <property type="molecule type" value="Genomic_DNA"/>
</dbReference>
<name>A0A6P2BVI0_9ACTN</name>
<dbReference type="GO" id="GO:0004061">
    <property type="term" value="F:arylformamidase activity"/>
    <property type="evidence" value="ECO:0007669"/>
    <property type="project" value="InterPro"/>
</dbReference>
<reference evidence="2 3" key="1">
    <citation type="submission" date="2018-11" db="EMBL/GenBank/DDBJ databases">
        <title>Trebonia kvetii gen.nov., sp.nov., a novel acidophilic actinobacterium, and proposal of the new actinobacterial family Treboniaceae fam. nov.</title>
        <authorList>
            <person name="Rapoport D."/>
            <person name="Sagova-Mareckova M."/>
            <person name="Sedlacek I."/>
            <person name="Provaznik J."/>
            <person name="Kralova S."/>
            <person name="Pavlinic D."/>
            <person name="Benes V."/>
            <person name="Kopecky J."/>
        </authorList>
    </citation>
    <scope>NUCLEOTIDE SEQUENCE [LARGE SCALE GENOMIC DNA]</scope>
    <source>
        <strain evidence="2 3">15Tr583</strain>
    </source>
</reference>
<organism evidence="2 3">
    <name type="scientific">Trebonia kvetii</name>
    <dbReference type="NCBI Taxonomy" id="2480626"/>
    <lineage>
        <taxon>Bacteria</taxon>
        <taxon>Bacillati</taxon>
        <taxon>Actinomycetota</taxon>
        <taxon>Actinomycetes</taxon>
        <taxon>Streptosporangiales</taxon>
        <taxon>Treboniaceae</taxon>
        <taxon>Trebonia</taxon>
    </lineage>
</organism>
<dbReference type="Gene3D" id="3.50.30.50">
    <property type="entry name" value="Putative cyclase"/>
    <property type="match status" value="1"/>
</dbReference>
<dbReference type="Proteomes" id="UP000460272">
    <property type="component" value="Unassembled WGS sequence"/>
</dbReference>
<keyword evidence="1" id="KW-0812">Transmembrane</keyword>
<keyword evidence="1" id="KW-1133">Transmembrane helix</keyword>
<dbReference type="RefSeq" id="WP_145855209.1">
    <property type="nucleotide sequence ID" value="NZ_RPFW01000004.1"/>
</dbReference>
<dbReference type="OrthoDB" id="7067800at2"/>
<keyword evidence="1" id="KW-0472">Membrane</keyword>
<dbReference type="AlphaFoldDB" id="A0A6P2BVI0"/>
<feature type="transmembrane region" description="Helical" evidence="1">
    <location>
        <begin position="179"/>
        <end position="199"/>
    </location>
</feature>
<evidence type="ECO:0000313" key="2">
    <source>
        <dbReference type="EMBL" id="TVZ02928.1"/>
    </source>
</evidence>
<dbReference type="InterPro" id="IPR037175">
    <property type="entry name" value="KFase_sf"/>
</dbReference>
<dbReference type="InterPro" id="IPR007325">
    <property type="entry name" value="KFase/CYL"/>
</dbReference>
<dbReference type="SUPFAM" id="SSF102198">
    <property type="entry name" value="Putative cyclase"/>
    <property type="match status" value="1"/>
</dbReference>
<dbReference type="Pfam" id="PF04199">
    <property type="entry name" value="Cyclase"/>
    <property type="match status" value="1"/>
</dbReference>
<gene>
    <name evidence="2" type="ORF">EAS64_20865</name>
</gene>
<sequence>MRVRRAVDLSLAVHPDTQVYPGDPVVRFETAATIGADGFNLLRLHIGSRSGTNCDATYHFDPAGARIDEVDPAPFAGPTVLIDVRGLPSLTKTFNIVTGIGTVTVPVASTIMVMDVFVLPRLLGLRRPLHRVATLQELAFANWPAVVALLAGTAVGAFTGGLVPGTSGFGKTYIGFPPLQAWVTGAVVYLVLVRIVSLATQKSQATKLLGYSRIEDEPAPSLSAAN</sequence>
<protein>
    <submittedName>
        <fullName evidence="2">Uncharacterized protein</fullName>
    </submittedName>
</protein>
<dbReference type="GO" id="GO:0019441">
    <property type="term" value="P:L-tryptophan catabolic process to kynurenine"/>
    <property type="evidence" value="ECO:0007669"/>
    <property type="project" value="InterPro"/>
</dbReference>
<feature type="transmembrane region" description="Helical" evidence="1">
    <location>
        <begin position="140"/>
        <end position="159"/>
    </location>
</feature>